<organism evidence="1 2">
    <name type="scientific">Agathobacter rectalis</name>
    <dbReference type="NCBI Taxonomy" id="39491"/>
    <lineage>
        <taxon>Bacteria</taxon>
        <taxon>Bacillati</taxon>
        <taxon>Bacillota</taxon>
        <taxon>Clostridia</taxon>
        <taxon>Lachnospirales</taxon>
        <taxon>Lachnospiraceae</taxon>
        <taxon>Agathobacter</taxon>
    </lineage>
</organism>
<gene>
    <name evidence="1" type="ORF">DW172_03835</name>
</gene>
<comment type="caution">
    <text evidence="1">The sequence shown here is derived from an EMBL/GenBank/DDBJ whole genome shotgun (WGS) entry which is preliminary data.</text>
</comment>
<reference evidence="1 2" key="1">
    <citation type="submission" date="2018-08" db="EMBL/GenBank/DDBJ databases">
        <title>A genome reference for cultivated species of the human gut microbiota.</title>
        <authorList>
            <person name="Zou Y."/>
            <person name="Xue W."/>
            <person name="Luo G."/>
        </authorList>
    </citation>
    <scope>NUCLEOTIDE SEQUENCE [LARGE SCALE GENOMIC DNA]</scope>
    <source>
        <strain evidence="1 2">AM16-11</strain>
    </source>
</reference>
<proteinExistence type="predicted"/>
<dbReference type="AlphaFoldDB" id="A0A414ZRH3"/>
<name>A0A414ZRH3_9FIRM</name>
<accession>A0A414ZRH3</accession>
<evidence type="ECO:0000313" key="1">
    <source>
        <dbReference type="EMBL" id="RHI25818.1"/>
    </source>
</evidence>
<dbReference type="Proteomes" id="UP000285865">
    <property type="component" value="Unassembled WGS sequence"/>
</dbReference>
<dbReference type="EMBL" id="QRKN01000001">
    <property type="protein sequence ID" value="RHI25818.1"/>
    <property type="molecule type" value="Genomic_DNA"/>
</dbReference>
<sequence>MANFNPNELILEKIRAVEEYDPATMELTGRYTQVEDPSLKTSADGTDVTDAMGTPIQTFYQAQKGTFDFTNSLFSLDLAASQFGSTKAVASDTKKIKMPVSETIAIGAGATVELKYVPIGTKGAEVKYVKVINDNNTFGKTYTVSATKGEDKFTIDAANRTITLPEGTTGRVFVNYEKETATAVQVIKRTDGVPEVKTLLIHAIFHDPCNKNLVYAGVIRCPRAQIDPSSVELSLKSDGKHPASYVLNKEYCAEDGKLFDILVSED</sequence>
<protein>
    <submittedName>
        <fullName evidence="1">Uncharacterized protein</fullName>
    </submittedName>
</protein>
<evidence type="ECO:0000313" key="2">
    <source>
        <dbReference type="Proteomes" id="UP000285865"/>
    </source>
</evidence>
<dbReference type="RefSeq" id="WP_118257294.1">
    <property type="nucleotide sequence ID" value="NZ_QRKN01000001.1"/>
</dbReference>